<dbReference type="GO" id="GO:0005615">
    <property type="term" value="C:extracellular space"/>
    <property type="evidence" value="ECO:0007669"/>
    <property type="project" value="TreeGrafter"/>
</dbReference>
<keyword evidence="5" id="KW-0862">Zinc</keyword>
<dbReference type="GO" id="GO:0006508">
    <property type="term" value="P:proteolysis"/>
    <property type="evidence" value="ECO:0007669"/>
    <property type="project" value="UniProtKB-KW"/>
</dbReference>
<evidence type="ECO:0000313" key="10">
    <source>
        <dbReference type="EMBL" id="PIR82981.1"/>
    </source>
</evidence>
<dbReference type="PANTHER" id="PTHR11705">
    <property type="entry name" value="PROTEASE FAMILY M14 CARBOXYPEPTIDASE A,B"/>
    <property type="match status" value="1"/>
</dbReference>
<dbReference type="InterPro" id="IPR000834">
    <property type="entry name" value="Peptidase_M14"/>
</dbReference>
<dbReference type="GO" id="GO:0008270">
    <property type="term" value="F:zinc ion binding"/>
    <property type="evidence" value="ECO:0007669"/>
    <property type="project" value="InterPro"/>
</dbReference>
<dbReference type="Pfam" id="PF00246">
    <property type="entry name" value="Peptidase_M14"/>
    <property type="match status" value="1"/>
</dbReference>
<evidence type="ECO:0000256" key="7">
    <source>
        <dbReference type="PROSITE-ProRule" id="PRU01379"/>
    </source>
</evidence>
<dbReference type="AlphaFoldDB" id="A0A2H0U989"/>
<keyword evidence="8" id="KW-1133">Transmembrane helix</keyword>
<dbReference type="SUPFAM" id="SSF53187">
    <property type="entry name" value="Zn-dependent exopeptidases"/>
    <property type="match status" value="1"/>
</dbReference>
<dbReference type="Gene3D" id="3.40.630.10">
    <property type="entry name" value="Zn peptidases"/>
    <property type="match status" value="1"/>
</dbReference>
<feature type="transmembrane region" description="Helical" evidence="8">
    <location>
        <begin position="9"/>
        <end position="28"/>
    </location>
</feature>
<protein>
    <recommendedName>
        <fullName evidence="9">Peptidase M14 domain-containing protein</fullName>
    </recommendedName>
</protein>
<dbReference type="Proteomes" id="UP000230179">
    <property type="component" value="Unassembled WGS sequence"/>
</dbReference>
<evidence type="ECO:0000259" key="9">
    <source>
        <dbReference type="PROSITE" id="PS52035"/>
    </source>
</evidence>
<proteinExistence type="inferred from homology"/>
<reference evidence="11" key="1">
    <citation type="submission" date="2017-09" db="EMBL/GenBank/DDBJ databases">
        <title>Depth-based differentiation of microbial function through sediment-hosted aquifers and enrichment of novel symbionts in the deep terrestrial subsurface.</title>
        <authorList>
            <person name="Probst A.J."/>
            <person name="Ladd B."/>
            <person name="Jarett J.K."/>
            <person name="Geller-Mcgrath D.E."/>
            <person name="Sieber C.M.K."/>
            <person name="Emerson J.B."/>
            <person name="Anantharaman K."/>
            <person name="Thomas B.C."/>
            <person name="Malmstrom R."/>
            <person name="Stieglmeier M."/>
            <person name="Klingl A."/>
            <person name="Woyke T."/>
            <person name="Ryan C.M."/>
            <person name="Banfield J.F."/>
        </authorList>
    </citation>
    <scope>NUCLEOTIDE SEQUENCE [LARGE SCALE GENOMIC DNA]</scope>
</reference>
<name>A0A2H0U989_9BACT</name>
<keyword evidence="6" id="KW-0482">Metalloprotease</keyword>
<evidence type="ECO:0000256" key="4">
    <source>
        <dbReference type="ARBA" id="ARBA00022801"/>
    </source>
</evidence>
<evidence type="ECO:0000256" key="8">
    <source>
        <dbReference type="SAM" id="Phobius"/>
    </source>
</evidence>
<comment type="similarity">
    <text evidence="2 7">Belongs to the peptidase M14 family.</text>
</comment>
<dbReference type="GO" id="GO:0004181">
    <property type="term" value="F:metallocarboxypeptidase activity"/>
    <property type="evidence" value="ECO:0007669"/>
    <property type="project" value="InterPro"/>
</dbReference>
<feature type="domain" description="Peptidase M14" evidence="9">
    <location>
        <begin position="13"/>
        <end position="292"/>
    </location>
</feature>
<organism evidence="10 11">
    <name type="scientific">Candidatus Kaiserbacteria bacterium CG10_big_fil_rev_8_21_14_0_10_56_12</name>
    <dbReference type="NCBI Taxonomy" id="1974611"/>
    <lineage>
        <taxon>Bacteria</taxon>
        <taxon>Candidatus Kaiseribacteriota</taxon>
    </lineage>
</organism>
<evidence type="ECO:0000256" key="2">
    <source>
        <dbReference type="ARBA" id="ARBA00005988"/>
    </source>
</evidence>
<dbReference type="SMART" id="SM00631">
    <property type="entry name" value="Zn_pept"/>
    <property type="match status" value="1"/>
</dbReference>
<comment type="caution">
    <text evidence="10">The sequence shown here is derived from an EMBL/GenBank/DDBJ whole genome shotgun (WGS) entry which is preliminary data.</text>
</comment>
<keyword evidence="4" id="KW-0378">Hydrolase</keyword>
<gene>
    <name evidence="10" type="ORF">COU19_02865</name>
</gene>
<keyword evidence="3" id="KW-0645">Protease</keyword>
<keyword evidence="8" id="KW-0472">Membrane</keyword>
<keyword evidence="8" id="KW-0812">Transmembrane</keyword>
<comment type="cofactor">
    <cofactor evidence="1">
        <name>Zn(2+)</name>
        <dbReference type="ChEBI" id="CHEBI:29105"/>
    </cofactor>
</comment>
<accession>A0A2H0U989</accession>
<dbReference type="EMBL" id="PFBL01000022">
    <property type="protein sequence ID" value="PIR82981.1"/>
    <property type="molecule type" value="Genomic_DNA"/>
</dbReference>
<evidence type="ECO:0000256" key="3">
    <source>
        <dbReference type="ARBA" id="ARBA00022670"/>
    </source>
</evidence>
<feature type="active site" description="Proton donor/acceptor" evidence="7">
    <location>
        <position position="269"/>
    </location>
</feature>
<sequence length="294" mass="31330">MRFSKSKKAVLYGAVGLLVALGIVAWVMTRSSAVPPKPAPVAATIEWPHEEVIGTSVEGRAITAYTYGSGAMKILFVGGMHGGYEWNSVMLAYQFMDYLKAHPTLVASQLSIAVIPALNPDGLYKVVGTTGRFSAADASTDAAVLASGRFNAHGVDLNRNFACHWQAKSMWKGREVSEGTAAFSEPESQALRAYVLAERPVVVVFWHSQANAVYASECDEGILPLTTTSMNAYAKAAGYPAVASFDAYPITGDSEGWLASIGIPAITVELQTHTTIEWDKNLAGIKALLASVPQ</sequence>
<evidence type="ECO:0000256" key="5">
    <source>
        <dbReference type="ARBA" id="ARBA00022833"/>
    </source>
</evidence>
<evidence type="ECO:0000256" key="6">
    <source>
        <dbReference type="ARBA" id="ARBA00023049"/>
    </source>
</evidence>
<dbReference type="PROSITE" id="PS52035">
    <property type="entry name" value="PEPTIDASE_M14"/>
    <property type="match status" value="1"/>
</dbReference>
<dbReference type="PANTHER" id="PTHR11705:SF143">
    <property type="entry name" value="SLL0236 PROTEIN"/>
    <property type="match status" value="1"/>
</dbReference>
<evidence type="ECO:0000313" key="11">
    <source>
        <dbReference type="Proteomes" id="UP000230179"/>
    </source>
</evidence>
<evidence type="ECO:0000256" key="1">
    <source>
        <dbReference type="ARBA" id="ARBA00001947"/>
    </source>
</evidence>